<evidence type="ECO:0000313" key="1">
    <source>
        <dbReference type="EMBL" id="QKU20662.1"/>
    </source>
</evidence>
<dbReference type="EMBL" id="CP054803">
    <property type="protein sequence ID" value="QKU20662.1"/>
    <property type="molecule type" value="Genomic_DNA"/>
</dbReference>
<sequence>MTHIDMLKDPNFKRSLEGHIVSHINAEYMKAGMSPPLPKFRDNMATYDEANVTKMANRIRTGAVLLARLLDEKKS</sequence>
<accession>A0A6N1MS30</accession>
<proteinExistence type="predicted"/>
<dbReference type="AlphaFoldDB" id="A0A6N1MS30"/>
<organism evidence="1 2">
    <name type="scientific">Acinetobacter lwoffii</name>
    <dbReference type="NCBI Taxonomy" id="28090"/>
    <lineage>
        <taxon>Bacteria</taxon>
        <taxon>Pseudomonadati</taxon>
        <taxon>Pseudomonadota</taxon>
        <taxon>Gammaproteobacteria</taxon>
        <taxon>Moraxellales</taxon>
        <taxon>Moraxellaceae</taxon>
        <taxon>Acinetobacter</taxon>
    </lineage>
</organism>
<evidence type="ECO:0000313" key="2">
    <source>
        <dbReference type="Proteomes" id="UP000509126"/>
    </source>
</evidence>
<dbReference type="RefSeq" id="WP_174894227.1">
    <property type="nucleotide sequence ID" value="NZ_CP054803.1"/>
</dbReference>
<reference evidence="1 2" key="1">
    <citation type="submission" date="2019-11" db="EMBL/GenBank/DDBJ databases">
        <title>FDA dAtabase for Regulatory Grade micrObial Sequences (FDA-ARGOS): Supporting development and validation of Infectious Disease Dx tests.</title>
        <authorList>
            <person name="Patel R."/>
            <person name="Rucinski S."/>
            <person name="Tallon L."/>
            <person name="Sadzewicz L."/>
            <person name="Vavikolanu K."/>
            <person name="Mehta A."/>
            <person name="Aluvathingal J."/>
            <person name="Nadendla S."/>
            <person name="Nandy P."/>
            <person name="Geyer C."/>
            <person name="Yan Y."/>
            <person name="Sichtig H."/>
        </authorList>
    </citation>
    <scope>NUCLEOTIDE SEQUENCE [LARGE SCALE GENOMIC DNA]</scope>
    <source>
        <strain evidence="1 2">FDAARGOS_557</strain>
    </source>
</reference>
<dbReference type="Proteomes" id="UP000509126">
    <property type="component" value="Chromosome"/>
</dbReference>
<gene>
    <name evidence="1" type="ORF">FOB19_03990</name>
</gene>
<name>A0A6N1MS30_ACILW</name>
<protein>
    <submittedName>
        <fullName evidence="1">Uncharacterized protein</fullName>
    </submittedName>
</protein>